<dbReference type="RefSeq" id="WP_038224532.1">
    <property type="nucleotide sequence ID" value="NZ_CAWLWD010000196.1"/>
</dbReference>
<evidence type="ECO:0000313" key="2">
    <source>
        <dbReference type="Proteomes" id="UP000028487"/>
    </source>
</evidence>
<dbReference type="Proteomes" id="UP000028487">
    <property type="component" value="Unassembled WGS sequence"/>
</dbReference>
<evidence type="ECO:0008006" key="3">
    <source>
        <dbReference type="Google" id="ProtNLM"/>
    </source>
</evidence>
<dbReference type="Gene3D" id="3.30.360.10">
    <property type="entry name" value="Dihydrodipicolinate Reductase, domain 2"/>
    <property type="match status" value="1"/>
</dbReference>
<dbReference type="AlphaFoldDB" id="A0A077NW05"/>
<sequence>MKVLIIGMGFSGKMFVESFYSISHLYEKDINIAYTSRTKKNIDLIYYSTVESALKLFNPDILVISVNDENHGKILSLIKNFSGFIICEKPFVDPDFELGTTENLLENSSGFCLNMVARYSQAARLLKVYVKKNNLKLVRANFLWEKNRINDYRPTTGVISEIIHSLDLIQWINFDYSLYLRKTQGVKSDYSISGEEITDSVSIIGEINGAVVTGYSSFVSLFRRRELDFVFQDSYGQLIFSQLAFDTPNWYEDSVRIWTEKSSRSNEILYFNSLDHEYNGDRKIERITNVVKDVTDLIILGKKPYFDFPTLKDAIRLQKILNKINSEKSSFYKVKYNSSEERILLNERSGFERLG</sequence>
<reference evidence="1" key="1">
    <citation type="submission" date="2013-07" db="EMBL/GenBank/DDBJ databases">
        <title>Sub-species coevolution in mutualistic symbiosis.</title>
        <authorList>
            <person name="Murfin K."/>
            <person name="Klassen J."/>
            <person name="Lee M."/>
            <person name="Forst S."/>
            <person name="Stock P."/>
            <person name="Goodrich-Blair H."/>
        </authorList>
    </citation>
    <scope>NUCLEOTIDE SEQUENCE [LARGE SCALE GENOMIC DNA]</scope>
    <source>
        <strain evidence="1">Feltiae Moldova</strain>
    </source>
</reference>
<protein>
    <recommendedName>
        <fullName evidence="3">Oxidoreductase</fullName>
    </recommendedName>
</protein>
<name>A0A077NW05_XENBV</name>
<organism evidence="1 2">
    <name type="scientific">Xenorhabdus bovienii str. feltiae Moldova</name>
    <dbReference type="NCBI Taxonomy" id="1398200"/>
    <lineage>
        <taxon>Bacteria</taxon>
        <taxon>Pseudomonadati</taxon>
        <taxon>Pseudomonadota</taxon>
        <taxon>Gammaproteobacteria</taxon>
        <taxon>Enterobacterales</taxon>
        <taxon>Morganellaceae</taxon>
        <taxon>Xenorhabdus</taxon>
    </lineage>
</organism>
<proteinExistence type="predicted"/>
<dbReference type="InterPro" id="IPR036291">
    <property type="entry name" value="NAD(P)-bd_dom_sf"/>
</dbReference>
<dbReference type="Gene3D" id="3.40.50.720">
    <property type="entry name" value="NAD(P)-binding Rossmann-like Domain"/>
    <property type="match status" value="1"/>
</dbReference>
<dbReference type="HOGENOM" id="CLU_778154_0_0_6"/>
<gene>
    <name evidence="1" type="ORF">XBFM1_2320024</name>
</gene>
<dbReference type="SUPFAM" id="SSF51735">
    <property type="entry name" value="NAD(P)-binding Rossmann-fold domains"/>
    <property type="match status" value="1"/>
</dbReference>
<comment type="caution">
    <text evidence="1">The sequence shown here is derived from an EMBL/GenBank/DDBJ whole genome shotgun (WGS) entry which is preliminary data.</text>
</comment>
<dbReference type="EMBL" id="CBSV010000149">
    <property type="protein sequence ID" value="CDH01766.1"/>
    <property type="molecule type" value="Genomic_DNA"/>
</dbReference>
<accession>A0A077NW05</accession>
<evidence type="ECO:0000313" key="1">
    <source>
        <dbReference type="EMBL" id="CDH01766.1"/>
    </source>
</evidence>